<dbReference type="Pfam" id="PF19567">
    <property type="entry name" value="CpsB_CapC"/>
    <property type="match status" value="1"/>
</dbReference>
<protein>
    <recommendedName>
        <fullName evidence="2">protein-tyrosine-phosphatase</fullName>
        <ecNumber evidence="2">3.1.3.48</ecNumber>
    </recommendedName>
</protein>
<evidence type="ECO:0000256" key="1">
    <source>
        <dbReference type="ARBA" id="ARBA00005750"/>
    </source>
</evidence>
<evidence type="ECO:0000256" key="2">
    <source>
        <dbReference type="ARBA" id="ARBA00013064"/>
    </source>
</evidence>
<gene>
    <name evidence="6" type="ORF">ATL39_0532</name>
</gene>
<dbReference type="PANTHER" id="PTHR39181">
    <property type="entry name" value="TYROSINE-PROTEIN PHOSPHATASE YWQE"/>
    <property type="match status" value="1"/>
</dbReference>
<keyword evidence="7" id="KW-1185">Reference proteome</keyword>
<comment type="caution">
    <text evidence="6">The sequence shown here is derived from an EMBL/GenBank/DDBJ whole genome shotgun (WGS) entry which is preliminary data.</text>
</comment>
<comment type="similarity">
    <text evidence="1">Belongs to the metallo-dependent hydrolases superfamily. CpsB/CapC family.</text>
</comment>
<dbReference type="EC" id="3.1.3.48" evidence="2"/>
<dbReference type="AlphaFoldDB" id="A0A419V873"/>
<reference evidence="6 7" key="1">
    <citation type="submission" date="2018-09" db="EMBL/GenBank/DDBJ databases">
        <title>Genomic Encyclopedia of Archaeal and Bacterial Type Strains, Phase II (KMG-II): from individual species to whole genera.</title>
        <authorList>
            <person name="Goeker M."/>
        </authorList>
    </citation>
    <scope>NUCLEOTIDE SEQUENCE [LARGE SCALE GENOMIC DNA]</scope>
    <source>
        <strain evidence="6 7">DSM 17008</strain>
    </source>
</reference>
<evidence type="ECO:0000256" key="5">
    <source>
        <dbReference type="ARBA" id="ARBA00051722"/>
    </source>
</evidence>
<evidence type="ECO:0000256" key="4">
    <source>
        <dbReference type="ARBA" id="ARBA00022912"/>
    </source>
</evidence>
<dbReference type="GO" id="GO:0030145">
    <property type="term" value="F:manganese ion binding"/>
    <property type="evidence" value="ECO:0007669"/>
    <property type="project" value="InterPro"/>
</dbReference>
<name>A0A419V873_9BACL</name>
<dbReference type="EMBL" id="RAPK01000006">
    <property type="protein sequence ID" value="RKD76316.1"/>
    <property type="molecule type" value="Genomic_DNA"/>
</dbReference>
<dbReference type="Proteomes" id="UP000285120">
    <property type="component" value="Unassembled WGS sequence"/>
</dbReference>
<evidence type="ECO:0000256" key="3">
    <source>
        <dbReference type="ARBA" id="ARBA00022801"/>
    </source>
</evidence>
<dbReference type="InterPro" id="IPR016667">
    <property type="entry name" value="Caps_polysacc_synth_CpsB/CapC"/>
</dbReference>
<dbReference type="Gene3D" id="3.20.20.140">
    <property type="entry name" value="Metal-dependent hydrolases"/>
    <property type="match status" value="1"/>
</dbReference>
<dbReference type="GO" id="GO:0004725">
    <property type="term" value="F:protein tyrosine phosphatase activity"/>
    <property type="evidence" value="ECO:0007669"/>
    <property type="project" value="UniProtKB-EC"/>
</dbReference>
<proteinExistence type="inferred from homology"/>
<dbReference type="PANTHER" id="PTHR39181:SF1">
    <property type="entry name" value="TYROSINE-PROTEIN PHOSPHATASE YWQE"/>
    <property type="match status" value="1"/>
</dbReference>
<keyword evidence="4" id="KW-0904">Protein phosphatase</keyword>
<organism evidence="6 7">
    <name type="scientific">Sinobaca qinghaiensis</name>
    <dbReference type="NCBI Taxonomy" id="342944"/>
    <lineage>
        <taxon>Bacteria</taxon>
        <taxon>Bacillati</taxon>
        <taxon>Bacillota</taxon>
        <taxon>Bacilli</taxon>
        <taxon>Bacillales</taxon>
        <taxon>Sporolactobacillaceae</taxon>
        <taxon>Sinobaca</taxon>
    </lineage>
</organism>
<comment type="catalytic activity">
    <reaction evidence="5">
        <text>O-phospho-L-tyrosyl-[protein] + H2O = L-tyrosyl-[protein] + phosphate</text>
        <dbReference type="Rhea" id="RHEA:10684"/>
        <dbReference type="Rhea" id="RHEA-COMP:10136"/>
        <dbReference type="Rhea" id="RHEA-COMP:20101"/>
        <dbReference type="ChEBI" id="CHEBI:15377"/>
        <dbReference type="ChEBI" id="CHEBI:43474"/>
        <dbReference type="ChEBI" id="CHEBI:46858"/>
        <dbReference type="ChEBI" id="CHEBI:61978"/>
        <dbReference type="EC" id="3.1.3.48"/>
    </reaction>
</comment>
<accession>A0A419V873</accession>
<evidence type="ECO:0000313" key="6">
    <source>
        <dbReference type="EMBL" id="RKD76316.1"/>
    </source>
</evidence>
<sequence length="217" mass="24843">MVYPPMISSEFSDKNSIFLSERQKRLQETLSRPFSYKAVHHPGIGSMVYTIVYEDHTVYINDTRYAYIDIASIHRLSSIDSLLYDLELAGYYPVILYPELSDALLTHDTPFYRLVRKGCLGMISASSLLGRNPGKAQVIAYNMARGNLAHFIGSERDEMREDDIKAAYAKVESKIGSEAAETLRSNRERVSADDHVEVDLPVKMDYMKRPKRRFFSQ</sequence>
<evidence type="ECO:0000313" key="7">
    <source>
        <dbReference type="Proteomes" id="UP000285120"/>
    </source>
</evidence>
<keyword evidence="3" id="KW-0378">Hydrolase</keyword>